<accession>A0A918PEV0</accession>
<dbReference type="Proteomes" id="UP000622166">
    <property type="component" value="Unassembled WGS sequence"/>
</dbReference>
<reference evidence="1" key="2">
    <citation type="submission" date="2020-09" db="EMBL/GenBank/DDBJ databases">
        <authorList>
            <person name="Sun Q."/>
            <person name="Ohkuma M."/>
        </authorList>
    </citation>
    <scope>NUCLEOTIDE SEQUENCE</scope>
    <source>
        <strain evidence="1">JCM 4815</strain>
    </source>
</reference>
<organism evidence="1 2">
    <name type="scientific">Streptomyces poonensis</name>
    <dbReference type="NCBI Taxonomy" id="68255"/>
    <lineage>
        <taxon>Bacteria</taxon>
        <taxon>Bacillati</taxon>
        <taxon>Actinomycetota</taxon>
        <taxon>Actinomycetes</taxon>
        <taxon>Kitasatosporales</taxon>
        <taxon>Streptomycetaceae</taxon>
        <taxon>Streptomyces</taxon>
    </lineage>
</organism>
<name>A0A918PEV0_9ACTN</name>
<keyword evidence="2" id="KW-1185">Reference proteome</keyword>
<evidence type="ECO:0000313" key="1">
    <source>
        <dbReference type="EMBL" id="GGZ03098.1"/>
    </source>
</evidence>
<reference evidence="1" key="1">
    <citation type="journal article" date="2014" name="Int. J. Syst. Evol. Microbiol.">
        <title>Complete genome sequence of Corynebacterium casei LMG S-19264T (=DSM 44701T), isolated from a smear-ripened cheese.</title>
        <authorList>
            <consortium name="US DOE Joint Genome Institute (JGI-PGF)"/>
            <person name="Walter F."/>
            <person name="Albersmeier A."/>
            <person name="Kalinowski J."/>
            <person name="Ruckert C."/>
        </authorList>
    </citation>
    <scope>NUCLEOTIDE SEQUENCE</scope>
    <source>
        <strain evidence="1">JCM 4815</strain>
    </source>
</reference>
<dbReference type="AlphaFoldDB" id="A0A918PEV0"/>
<protein>
    <submittedName>
        <fullName evidence="1">Uncharacterized protein</fullName>
    </submittedName>
</protein>
<evidence type="ECO:0000313" key="2">
    <source>
        <dbReference type="Proteomes" id="UP000622166"/>
    </source>
</evidence>
<proteinExistence type="predicted"/>
<comment type="caution">
    <text evidence="1">The sequence shown here is derived from an EMBL/GenBank/DDBJ whole genome shotgun (WGS) entry which is preliminary data.</text>
</comment>
<dbReference type="EMBL" id="BMVW01000003">
    <property type="protein sequence ID" value="GGZ03098.1"/>
    <property type="molecule type" value="Genomic_DNA"/>
</dbReference>
<sequence>MSKAAPERGVVSDPSLVAAMPRKSTGMGVAFRSLLEETARGHGRKAVRRGLETGVTARQKDESVRV</sequence>
<gene>
    <name evidence="1" type="ORF">GCM10010365_22320</name>
</gene>